<protein>
    <submittedName>
        <fullName evidence="2">AAA family ATPase</fullName>
    </submittedName>
</protein>
<reference evidence="2 3" key="1">
    <citation type="submission" date="2021-02" db="EMBL/GenBank/DDBJ databases">
        <title>Lactate utilizing bacteria of the human gut.</title>
        <authorList>
            <person name="Sheridan P.O."/>
        </authorList>
    </citation>
    <scope>NUCLEOTIDE SEQUENCE [LARGE SCALE GENOMIC DNA]</scope>
    <source>
        <strain evidence="2 3">HTF-83D</strain>
    </source>
</reference>
<evidence type="ECO:0000313" key="3">
    <source>
        <dbReference type="Proteomes" id="UP001315001"/>
    </source>
</evidence>
<evidence type="ECO:0000313" key="2">
    <source>
        <dbReference type="EMBL" id="MBP0058204.1"/>
    </source>
</evidence>
<dbReference type="Pfam" id="PF07728">
    <property type="entry name" value="AAA_5"/>
    <property type="match status" value="1"/>
</dbReference>
<gene>
    <name evidence="2" type="ORF">JYQ75_12545</name>
</gene>
<name>A0ABS3ZLJ3_9FIRM</name>
<dbReference type="CDD" id="cd00009">
    <property type="entry name" value="AAA"/>
    <property type="match status" value="1"/>
</dbReference>
<dbReference type="SUPFAM" id="SSF52540">
    <property type="entry name" value="P-loop containing nucleoside triphosphate hydrolases"/>
    <property type="match status" value="1"/>
</dbReference>
<evidence type="ECO:0000259" key="1">
    <source>
        <dbReference type="Pfam" id="PF07728"/>
    </source>
</evidence>
<dbReference type="InterPro" id="IPR011704">
    <property type="entry name" value="ATPase_dyneun-rel_AAA"/>
</dbReference>
<dbReference type="PANTHER" id="PTHR37291:SF1">
    <property type="entry name" value="TYPE IV METHYL-DIRECTED RESTRICTION ENZYME ECOKMCRB SUBUNIT"/>
    <property type="match status" value="1"/>
</dbReference>
<proteinExistence type="predicted"/>
<dbReference type="InterPro" id="IPR027417">
    <property type="entry name" value="P-loop_NTPase"/>
</dbReference>
<accession>A0ABS3ZLJ3</accession>
<dbReference type="RefSeq" id="WP_209293924.1">
    <property type="nucleotide sequence ID" value="NZ_JAFIQO010000171.1"/>
</dbReference>
<dbReference type="EMBL" id="JAFIQO010000171">
    <property type="protein sequence ID" value="MBP0058204.1"/>
    <property type="molecule type" value="Genomic_DNA"/>
</dbReference>
<dbReference type="PANTHER" id="PTHR37291">
    <property type="entry name" value="5-METHYLCYTOSINE-SPECIFIC RESTRICTION ENZYME B"/>
    <property type="match status" value="1"/>
</dbReference>
<feature type="domain" description="ATPase dynein-related AAA" evidence="1">
    <location>
        <begin position="451"/>
        <end position="600"/>
    </location>
</feature>
<sequence length="705" mass="81437">MSNIQITENESGKYSPEWFYNEAQKPEWIAFIRKADTLHENFINHFGIEHLKSLSGKELLTSLFYNDKGNKLNLCYVLEMDKDMREIFGSIAGGAAYKFGLFFHKKTQSWTCGSPAKPVKLTENEAIQKAEEIRNNLVAGAEIISSFGPLNSTADYEQLYKQLEHISGINTVWRMKYYQMLFPILFAPFYGQDIQLDVLHFLNQTPSEIPFIRMGQIALFSKKCNIPGIVFGHIWGKSTNHNNKSNDSETNTLSDKKHKLHYWMYTVFDDTSWMECQQKEIMVLGMDDIGDYSQYDSKESLRQELISTYDNSTSRKNQALMAWNFANKLAINDVIFAKRSNTLVGKGIVTGDYIFDDSRQEYKNIRTVKWLQIGEWEHPGKSVAKRLTDITPYTDYIEKLITIFTPDELDDVDTQPEVDYPEYFSADFLSDVYMSEQDYETLVNVLKMKKNIILQGAPGVGKTFTAKRLAYSIIGAKNPDRVQMIQFHQSYSYEDFIEGYRPTENGFTIKKGSFYKFCKLAEDDDENDYFFIIDEINRGNLSKIFGELFMLIEKDKRGIELQLLYSDENFSVPPNVYIIGMMNTADRSLAMLDYALRRRFSFFTMKPGFNTIGFQTYQDSLKSDAFNKLISCIKQLNSKIAADISLGEGFCIGHSYFCGLTAKTATVQTLTSIIEYELIPLLKEYWFDEPEKIIDWSDRLRSTVK</sequence>
<dbReference type="InterPro" id="IPR052934">
    <property type="entry name" value="Methyl-DNA_Rec/Restrict_Enz"/>
</dbReference>
<dbReference type="Proteomes" id="UP001315001">
    <property type="component" value="Unassembled WGS sequence"/>
</dbReference>
<keyword evidence="3" id="KW-1185">Reference proteome</keyword>
<comment type="caution">
    <text evidence="2">The sequence shown here is derived from an EMBL/GenBank/DDBJ whole genome shotgun (WGS) entry which is preliminary data.</text>
</comment>
<dbReference type="Gene3D" id="3.40.50.300">
    <property type="entry name" value="P-loop containing nucleotide triphosphate hydrolases"/>
    <property type="match status" value="1"/>
</dbReference>
<organism evidence="2 3">
    <name type="scientific">Anaerobutyricum soehngenii</name>
    <dbReference type="NCBI Taxonomy" id="105843"/>
    <lineage>
        <taxon>Bacteria</taxon>
        <taxon>Bacillati</taxon>
        <taxon>Bacillota</taxon>
        <taxon>Clostridia</taxon>
        <taxon>Lachnospirales</taxon>
        <taxon>Lachnospiraceae</taxon>
        <taxon>Anaerobutyricum</taxon>
    </lineage>
</organism>